<protein>
    <submittedName>
        <fullName evidence="4">Type IV secretion system protein</fullName>
    </submittedName>
</protein>
<feature type="region of interest" description="Disordered" evidence="1">
    <location>
        <begin position="1489"/>
        <end position="1511"/>
    </location>
</feature>
<feature type="chain" id="PRO_5042594665" evidence="3">
    <location>
        <begin position="36"/>
        <end position="1511"/>
    </location>
</feature>
<evidence type="ECO:0000256" key="1">
    <source>
        <dbReference type="SAM" id="MobiDB-lite"/>
    </source>
</evidence>
<accession>A0AAJ1HR96</accession>
<feature type="transmembrane region" description="Helical" evidence="2">
    <location>
        <begin position="553"/>
        <end position="575"/>
    </location>
</feature>
<dbReference type="Proteomes" id="UP001220670">
    <property type="component" value="Unassembled WGS sequence"/>
</dbReference>
<sequence length="1511" mass="162940">MAQDKKNKRPVKRLSKKMIIILTTVLALGSVTAFAAYVDVNQKASRENAQRVAMANHPILTWKKWTGNKQDSKEAAEALSSIASSDYKKSAAGKADQILSKAHSGVTQSQGEKIDNNTAKRMASYQKKHPNVTESEMSKKGSVYTKQEAEKELGSSKGASYADKVSAANQSLSSGDDDDGSGEAQGLWGKIGKALLHIFWSSAIGHWAANNGVGATVFNYDADESSDGTVDDKAVIDNLDKIISNDPYQLMYPGSAYSSNMSSAMDYFGHQAYGVGLTLLVFALIVGVIRMGWGQALDSSRSRVEWYHNLTDVFIAVAGILAVPALYSAILAINGDVLLGLEKYMAAFKTGDADGTLLTTAIHLGVSSDTISMISTGSFIGANFSGIVFNIIYLVTMIGLAVYIKYYYFVRMVAFTILASLGPVFIAFWPFNWGKARTFAWLKDLIGTVFIQSIHAFTLTFMAVLMQINNEQFQEVKNTANPAKTFLLNLFGVNTGSSAVSDAVKLQSAHWETMVIGFIILILFQPVSRSLAELFGISTNMLENIHRSTSRTLVTGAAMAGGFALGGMALTGSLAGTVGNGLAKIPGAKNAMDKIGNSKVGKALNSSAGKEFNKLGTMARTGRLLSSDPKKRHQAQAWAAGLVGRSGGQMIGLAAGAGGESMAVMLAGSKVGGQVGDGAARLAVRGGSAVDKKLAEMGLNRADPLRKQRAAMSKAKASSDQAINDSIKQRVDVNPGNIPPDKMANDAAPAVRTAAQKNFDSIQNALNKTKENPYYKDKELMNAYRQQQAKKLMNGNFVNNNAVQKAASDKAVAFKNQAIEQWKANNPFEQWKAQQQAANKDNPEYNLESKAEQWKNAHPFEQWKADSGNPNVTQAEWSNEAVRQGKLALDKKLSLQWLNAADTQGDLAKASYEKAAQISAVQAGAASTDAFTPLGNIKTLDQFKADSASAWKNAHPKDSWLSSHPRKTEADWENLALKQGERAAKNYHDYATNAFANTDGTVLSHTDQSGNSEFTNSVINRNTFNRHFKDNLADAMMSTNSMDGNTIKNLISDYHDDLTSGIDGESMMQTIGTGKDATQVVNSDLLNKVNAQYGYTTDNTLNLNDDGETNRKLNRESLDSLFNGTATNNIPNLQGLQQDYNNAVHQAADEYAEGYRNRFNSPAAMDSAVENGSQMLDLWSTLGGLGGRASAGRGSSFGAGGFGPYNPNDELTFDNPYDIQPESLSLEDARDMVPTITNDRGEVSTVPGALRMVVGNNNSYLEVQDKDGIYHALGQLGAGDGNLSATDQVFQNMDFSPSGDLIPMLDQATHRATSPYRVVNGEKIPAALPAGLPSVDSFFGSDHARDYNNSLAYRNLPKASHLTANTDGTQPTLDNYQGYTSFDLRGDSSGMVVTGIDPLNGQREVLTSSYLYDKIPLNDGVEFVQPLTVTNGELSIGKGKPEFSFSPFSYGENEKTNITDSLTNKIRQNSEDLINFANDTMIKPTKPVASNNIANNPPHNNLGMLDTFSKQ</sequence>
<name>A0AAJ1HR96_LIMMU</name>
<dbReference type="GO" id="GO:0030255">
    <property type="term" value="P:protein secretion by the type IV secretion system"/>
    <property type="evidence" value="ECO:0007669"/>
    <property type="project" value="InterPro"/>
</dbReference>
<feature type="region of interest" description="Disordered" evidence="1">
    <location>
        <begin position="123"/>
        <end position="160"/>
    </location>
</feature>
<keyword evidence="2" id="KW-0472">Membrane</keyword>
<proteinExistence type="predicted"/>
<reference evidence="4" key="1">
    <citation type="submission" date="2023-01" db="EMBL/GenBank/DDBJ databases">
        <title>Genome analysis of 13 Lactobacillus isolated from gut of wild boar.</title>
        <authorList>
            <person name="Papp P."/>
            <person name="Libisch B."/>
            <person name="Nagy T."/>
            <person name="Olasz F."/>
        </authorList>
    </citation>
    <scope>NUCLEOTIDE SEQUENCE</scope>
    <source>
        <strain evidence="4">F146</strain>
    </source>
</reference>
<evidence type="ECO:0000313" key="5">
    <source>
        <dbReference type="Proteomes" id="UP001220670"/>
    </source>
</evidence>
<gene>
    <name evidence="4" type="ORF">PO250_01965</name>
</gene>
<feature type="transmembrane region" description="Helical" evidence="2">
    <location>
        <begin position="387"/>
        <end position="406"/>
    </location>
</feature>
<evidence type="ECO:0000256" key="2">
    <source>
        <dbReference type="SAM" id="Phobius"/>
    </source>
</evidence>
<dbReference type="EMBL" id="JAQONE010000005">
    <property type="protein sequence ID" value="MDC2829102.1"/>
    <property type="molecule type" value="Genomic_DNA"/>
</dbReference>
<feature type="signal peptide" evidence="3">
    <location>
        <begin position="1"/>
        <end position="35"/>
    </location>
</feature>
<feature type="transmembrane region" description="Helical" evidence="2">
    <location>
        <begin position="445"/>
        <end position="468"/>
    </location>
</feature>
<feature type="compositionally biased region" description="Low complexity" evidence="1">
    <location>
        <begin position="1491"/>
        <end position="1501"/>
    </location>
</feature>
<keyword evidence="2" id="KW-0812">Transmembrane</keyword>
<evidence type="ECO:0000256" key="3">
    <source>
        <dbReference type="SAM" id="SignalP"/>
    </source>
</evidence>
<comment type="caution">
    <text evidence="4">The sequence shown here is derived from an EMBL/GenBank/DDBJ whole genome shotgun (WGS) entry which is preliminary data.</text>
</comment>
<dbReference type="RefSeq" id="WP_272225761.1">
    <property type="nucleotide sequence ID" value="NZ_JAQONE010000005.1"/>
</dbReference>
<evidence type="ECO:0000313" key="4">
    <source>
        <dbReference type="EMBL" id="MDC2829102.1"/>
    </source>
</evidence>
<keyword evidence="2" id="KW-1133">Transmembrane helix</keyword>
<feature type="transmembrane region" description="Helical" evidence="2">
    <location>
        <begin position="412"/>
        <end position="433"/>
    </location>
</feature>
<keyword evidence="3" id="KW-0732">Signal</keyword>
<organism evidence="4 5">
    <name type="scientific">Limosilactobacillus mucosae</name>
    <name type="common">Lactobacillus mucosae</name>
    <dbReference type="NCBI Taxonomy" id="97478"/>
    <lineage>
        <taxon>Bacteria</taxon>
        <taxon>Bacillati</taxon>
        <taxon>Bacillota</taxon>
        <taxon>Bacilli</taxon>
        <taxon>Lactobacillales</taxon>
        <taxon>Lactobacillaceae</taxon>
        <taxon>Limosilactobacillus</taxon>
    </lineage>
</organism>
<feature type="transmembrane region" description="Helical" evidence="2">
    <location>
        <begin position="272"/>
        <end position="293"/>
    </location>
</feature>
<feature type="transmembrane region" description="Helical" evidence="2">
    <location>
        <begin position="313"/>
        <end position="335"/>
    </location>
</feature>